<evidence type="ECO:0000256" key="1">
    <source>
        <dbReference type="SAM" id="Phobius"/>
    </source>
</evidence>
<protein>
    <submittedName>
        <fullName evidence="2">Uncharacterized protein</fullName>
    </submittedName>
</protein>
<dbReference type="AlphaFoldDB" id="A0A645J381"/>
<feature type="transmembrane region" description="Helical" evidence="1">
    <location>
        <begin position="46"/>
        <end position="67"/>
    </location>
</feature>
<reference evidence="2" key="1">
    <citation type="submission" date="2019-08" db="EMBL/GenBank/DDBJ databases">
        <authorList>
            <person name="Kucharzyk K."/>
            <person name="Murdoch R.W."/>
            <person name="Higgins S."/>
            <person name="Loffler F."/>
        </authorList>
    </citation>
    <scope>NUCLEOTIDE SEQUENCE</scope>
</reference>
<organism evidence="2">
    <name type="scientific">bioreactor metagenome</name>
    <dbReference type="NCBI Taxonomy" id="1076179"/>
    <lineage>
        <taxon>unclassified sequences</taxon>
        <taxon>metagenomes</taxon>
        <taxon>ecological metagenomes</taxon>
    </lineage>
</organism>
<accession>A0A645J381</accession>
<name>A0A645J381_9ZZZZ</name>
<evidence type="ECO:0000313" key="2">
    <source>
        <dbReference type="EMBL" id="MPN57857.1"/>
    </source>
</evidence>
<comment type="caution">
    <text evidence="2">The sequence shown here is derived from an EMBL/GenBank/DDBJ whole genome shotgun (WGS) entry which is preliminary data.</text>
</comment>
<keyword evidence="1" id="KW-1133">Transmembrane helix</keyword>
<sequence length="69" mass="7560">MYDLNGNTLSNKIKVCDSGLYGAKALGDVNANGTGDVAFRVSNDGYYLYVYFMFTNGYVVCAQFDCISM</sequence>
<proteinExistence type="predicted"/>
<dbReference type="EMBL" id="VSSQ01129913">
    <property type="protein sequence ID" value="MPN57857.1"/>
    <property type="molecule type" value="Genomic_DNA"/>
</dbReference>
<keyword evidence="1" id="KW-0472">Membrane</keyword>
<keyword evidence="1" id="KW-0812">Transmembrane</keyword>
<gene>
    <name evidence="2" type="ORF">SDC9_205553</name>
</gene>